<dbReference type="AlphaFoldDB" id="A0AAJ4UX49"/>
<keyword evidence="4" id="KW-1185">Reference proteome</keyword>
<dbReference type="EMBL" id="RJVK01000006">
    <property type="protein sequence ID" value="ROR38711.1"/>
    <property type="molecule type" value="Genomic_DNA"/>
</dbReference>
<reference evidence="1 4" key="2">
    <citation type="submission" date="2019-06" db="EMBL/GenBank/DDBJ databases">
        <title>A comparative analysis of the Nautiliaceae.</title>
        <authorList>
            <person name="Grosche A."/>
            <person name="Smedile F."/>
            <person name="Vetriani C."/>
        </authorList>
    </citation>
    <scope>NUCLEOTIDE SEQUENCE [LARGE SCALE GENOMIC DNA]</scope>
    <source>
        <strain evidence="1 4">TB6</strain>
        <plasmid evidence="1 4">unnamed1</plasmid>
    </source>
</reference>
<evidence type="ECO:0000313" key="1">
    <source>
        <dbReference type="EMBL" id="QDD68198.1"/>
    </source>
</evidence>
<accession>A0AAJ4UX49</accession>
<dbReference type="Proteomes" id="UP000298805">
    <property type="component" value="Plasmid unnamed1"/>
</dbReference>
<evidence type="ECO:0000313" key="4">
    <source>
        <dbReference type="Proteomes" id="UP000298805"/>
    </source>
</evidence>
<evidence type="ECO:0000313" key="3">
    <source>
        <dbReference type="Proteomes" id="UP000272781"/>
    </source>
</evidence>
<evidence type="ECO:0000313" key="2">
    <source>
        <dbReference type="EMBL" id="ROR38711.1"/>
    </source>
</evidence>
<gene>
    <name evidence="1" type="ORF">C6V80_10105</name>
    <name evidence="2" type="ORF">EDC58_1926</name>
</gene>
<organism evidence="2 3">
    <name type="scientific">Caminibacter pacificus</name>
    <dbReference type="NCBI Taxonomy" id="1424653"/>
    <lineage>
        <taxon>Bacteria</taxon>
        <taxon>Pseudomonadati</taxon>
        <taxon>Campylobacterota</taxon>
        <taxon>Epsilonproteobacteria</taxon>
        <taxon>Nautiliales</taxon>
        <taxon>Nautiliaceae</taxon>
        <taxon>Caminibacter</taxon>
    </lineage>
</organism>
<dbReference type="RefSeq" id="WP_123353298.1">
    <property type="nucleotide sequence ID" value="NZ_CP040940.1"/>
</dbReference>
<reference evidence="2 3" key="1">
    <citation type="submission" date="2018-11" db="EMBL/GenBank/DDBJ databases">
        <title>Genomic Encyclopedia of Type Strains, Phase IV (KMG-IV): sequencing the most valuable type-strain genomes for metagenomic binning, comparative biology and taxonomic classification.</title>
        <authorList>
            <person name="Goeker M."/>
        </authorList>
    </citation>
    <scope>NUCLEOTIDE SEQUENCE [LARGE SCALE GENOMIC DNA]</scope>
    <source>
        <strain evidence="2 3">DSM 27783</strain>
    </source>
</reference>
<dbReference type="EMBL" id="CP040940">
    <property type="protein sequence ID" value="QDD68198.1"/>
    <property type="molecule type" value="Genomic_DNA"/>
</dbReference>
<keyword evidence="1" id="KW-0614">Plasmid</keyword>
<protein>
    <submittedName>
        <fullName evidence="2">Uncharacterized protein</fullName>
    </submittedName>
</protein>
<dbReference type="Proteomes" id="UP000272781">
    <property type="component" value="Unassembled WGS sequence"/>
</dbReference>
<name>A0AAJ4UX49_9BACT</name>
<geneLocation type="plasmid" evidence="1 4">
    <name>unnamed1</name>
</geneLocation>
<proteinExistence type="predicted"/>
<sequence length="105" mass="11924">MANWIVVKGKKVDLEKATLLGVYQFANPSDFNYVREELYKTAKGNYLLVGEGGANSKYAEQIATRTSAGGEKKYFISKEEAIRLLEKWHEEESLLKEFGDELEEA</sequence>